<dbReference type="FunFam" id="2.170.150.20:FF:000001">
    <property type="entry name" value="Peptide methionine sulfoxide reductase MsrB"/>
    <property type="match status" value="1"/>
</dbReference>
<comment type="catalytic activity">
    <reaction evidence="5 6">
        <text>L-methionyl-[protein] + [thioredoxin]-disulfide + H2O = L-methionyl-(R)-S-oxide-[protein] + [thioredoxin]-dithiol</text>
        <dbReference type="Rhea" id="RHEA:24164"/>
        <dbReference type="Rhea" id="RHEA-COMP:10698"/>
        <dbReference type="Rhea" id="RHEA-COMP:10700"/>
        <dbReference type="Rhea" id="RHEA-COMP:12313"/>
        <dbReference type="Rhea" id="RHEA-COMP:12314"/>
        <dbReference type="ChEBI" id="CHEBI:15377"/>
        <dbReference type="ChEBI" id="CHEBI:16044"/>
        <dbReference type="ChEBI" id="CHEBI:29950"/>
        <dbReference type="ChEBI" id="CHEBI:45764"/>
        <dbReference type="ChEBI" id="CHEBI:50058"/>
        <dbReference type="EC" id="1.8.4.12"/>
    </reaction>
</comment>
<dbReference type="SUPFAM" id="SSF51316">
    <property type="entry name" value="Mss4-like"/>
    <property type="match status" value="1"/>
</dbReference>
<comment type="caution">
    <text evidence="8">The sequence shown here is derived from an EMBL/GenBank/DDBJ whole genome shotgun (WGS) entry which is preliminary data.</text>
</comment>
<keyword evidence="2 6" id="KW-0479">Metal-binding</keyword>
<dbReference type="GO" id="GO:0033743">
    <property type="term" value="F:peptide-methionine (R)-S-oxide reductase activity"/>
    <property type="evidence" value="ECO:0007669"/>
    <property type="project" value="UniProtKB-UniRule"/>
</dbReference>
<dbReference type="PROSITE" id="PS51257">
    <property type="entry name" value="PROKAR_LIPOPROTEIN"/>
    <property type="match status" value="1"/>
</dbReference>
<dbReference type="HAMAP" id="MF_01400">
    <property type="entry name" value="MsrB"/>
    <property type="match status" value="1"/>
</dbReference>
<feature type="binding site" evidence="6">
    <location>
        <position position="77"/>
    </location>
    <ligand>
        <name>Zn(2+)</name>
        <dbReference type="ChEBI" id="CHEBI:29105"/>
    </ligand>
</feature>
<keyword evidence="9" id="KW-1185">Reference proteome</keyword>
<evidence type="ECO:0000256" key="6">
    <source>
        <dbReference type="HAMAP-Rule" id="MF_01400"/>
    </source>
</evidence>
<sequence>MKFPDFSLILIIILFCSCTNMKESDKKATVKYEIEKSPSEWKSQLSEEEYDVLRKKGTERAFSGKYWDKKEDGVYYCAGCHQKLFSSDTKYESGTGWPSFYQPIDEEKIGIIKDQSLGIVREEVVCSRCGGHLGHVFPDGPEPTGLRYCLNSVALDFKKE</sequence>
<keyword evidence="3 6" id="KW-0862">Zinc</keyword>
<feature type="binding site" evidence="6">
    <location>
        <position position="126"/>
    </location>
    <ligand>
        <name>Zn(2+)</name>
        <dbReference type="ChEBI" id="CHEBI:29105"/>
    </ligand>
</feature>
<evidence type="ECO:0000256" key="2">
    <source>
        <dbReference type="ARBA" id="ARBA00022723"/>
    </source>
</evidence>
<feature type="binding site" evidence="6">
    <location>
        <position position="80"/>
    </location>
    <ligand>
        <name>Zn(2+)</name>
        <dbReference type="ChEBI" id="CHEBI:29105"/>
    </ligand>
</feature>
<accession>A0A937F6V9</accession>
<evidence type="ECO:0000256" key="3">
    <source>
        <dbReference type="ARBA" id="ARBA00022833"/>
    </source>
</evidence>
<dbReference type="GO" id="GO:0008270">
    <property type="term" value="F:zinc ion binding"/>
    <property type="evidence" value="ECO:0007669"/>
    <property type="project" value="UniProtKB-UniRule"/>
</dbReference>
<dbReference type="InterPro" id="IPR011057">
    <property type="entry name" value="Mss4-like_sf"/>
</dbReference>
<dbReference type="Proteomes" id="UP000659388">
    <property type="component" value="Unassembled WGS sequence"/>
</dbReference>
<evidence type="ECO:0000259" key="7">
    <source>
        <dbReference type="PROSITE" id="PS51790"/>
    </source>
</evidence>
<name>A0A937F6V9_9BACT</name>
<dbReference type="EC" id="1.8.4.12" evidence="6"/>
<dbReference type="EMBL" id="JAESIY010000003">
    <property type="protein sequence ID" value="MBL3655724.1"/>
    <property type="molecule type" value="Genomic_DNA"/>
</dbReference>
<feature type="domain" description="MsrB" evidence="7">
    <location>
        <begin position="38"/>
        <end position="160"/>
    </location>
</feature>
<dbReference type="Pfam" id="PF01641">
    <property type="entry name" value="SelR"/>
    <property type="match status" value="1"/>
</dbReference>
<feature type="active site" description="Nucleophile" evidence="6">
    <location>
        <position position="149"/>
    </location>
</feature>
<dbReference type="PANTHER" id="PTHR10173:SF52">
    <property type="entry name" value="METHIONINE-R-SULFOXIDE REDUCTASE B1"/>
    <property type="match status" value="1"/>
</dbReference>
<dbReference type="NCBIfam" id="TIGR00357">
    <property type="entry name" value="peptide-methionine (R)-S-oxide reductase MsrB"/>
    <property type="match status" value="1"/>
</dbReference>
<protein>
    <recommendedName>
        <fullName evidence="6">Peptide methionine sulfoxide reductase MsrB</fullName>
        <ecNumber evidence="6">1.8.4.12</ecNumber>
    </recommendedName>
    <alternativeName>
        <fullName evidence="6">Peptide-methionine (R)-S-oxide reductase</fullName>
    </alternativeName>
</protein>
<comment type="similarity">
    <text evidence="1 6">Belongs to the MsrB Met sulfoxide reductase family.</text>
</comment>
<evidence type="ECO:0000256" key="1">
    <source>
        <dbReference type="ARBA" id="ARBA00007174"/>
    </source>
</evidence>
<comment type="cofactor">
    <cofactor evidence="6">
        <name>Zn(2+)</name>
        <dbReference type="ChEBI" id="CHEBI:29105"/>
    </cofactor>
    <text evidence="6">Binds 1 zinc ion per subunit. The zinc ion is important for the structural integrity of the protein.</text>
</comment>
<gene>
    <name evidence="6 8" type="primary">msrB</name>
    <name evidence="8" type="ORF">JL102_06265</name>
</gene>
<reference evidence="8" key="1">
    <citation type="submission" date="2021-01" db="EMBL/GenBank/DDBJ databases">
        <title>Fulvivirga kasyanovii gen. nov., sp nov., a novel member of the phylum Bacteroidetes isolated from seawater in a mussel farm.</title>
        <authorList>
            <person name="Zhao L.-H."/>
            <person name="Wang Z.-J."/>
        </authorList>
    </citation>
    <scope>NUCLEOTIDE SEQUENCE</scope>
    <source>
        <strain evidence="8">2943</strain>
    </source>
</reference>
<dbReference type="PANTHER" id="PTHR10173">
    <property type="entry name" value="METHIONINE SULFOXIDE REDUCTASE"/>
    <property type="match status" value="1"/>
</dbReference>
<dbReference type="InterPro" id="IPR002579">
    <property type="entry name" value="Met_Sox_Rdtase_MsrB_dom"/>
</dbReference>
<dbReference type="Gene3D" id="2.170.150.20">
    <property type="entry name" value="Peptide methionine sulfoxide reductase"/>
    <property type="match status" value="1"/>
</dbReference>
<evidence type="ECO:0000313" key="9">
    <source>
        <dbReference type="Proteomes" id="UP000659388"/>
    </source>
</evidence>
<dbReference type="GO" id="GO:0005737">
    <property type="term" value="C:cytoplasm"/>
    <property type="evidence" value="ECO:0007669"/>
    <property type="project" value="TreeGrafter"/>
</dbReference>
<feature type="binding site" evidence="6">
    <location>
        <position position="129"/>
    </location>
    <ligand>
        <name>Zn(2+)</name>
        <dbReference type="ChEBI" id="CHEBI:29105"/>
    </ligand>
</feature>
<evidence type="ECO:0000256" key="5">
    <source>
        <dbReference type="ARBA" id="ARBA00048488"/>
    </source>
</evidence>
<dbReference type="PROSITE" id="PS51790">
    <property type="entry name" value="MSRB"/>
    <property type="match status" value="1"/>
</dbReference>
<dbReference type="GO" id="GO:0030091">
    <property type="term" value="P:protein repair"/>
    <property type="evidence" value="ECO:0007669"/>
    <property type="project" value="InterPro"/>
</dbReference>
<evidence type="ECO:0000256" key="4">
    <source>
        <dbReference type="ARBA" id="ARBA00023002"/>
    </source>
</evidence>
<proteinExistence type="inferred from homology"/>
<dbReference type="AlphaFoldDB" id="A0A937F6V9"/>
<evidence type="ECO:0000313" key="8">
    <source>
        <dbReference type="EMBL" id="MBL3655724.1"/>
    </source>
</evidence>
<organism evidence="8 9">
    <name type="scientific">Fulvivirga sediminis</name>
    <dbReference type="NCBI Taxonomy" id="2803949"/>
    <lineage>
        <taxon>Bacteria</taxon>
        <taxon>Pseudomonadati</taxon>
        <taxon>Bacteroidota</taxon>
        <taxon>Cytophagia</taxon>
        <taxon>Cytophagales</taxon>
        <taxon>Fulvivirgaceae</taxon>
        <taxon>Fulvivirga</taxon>
    </lineage>
</organism>
<keyword evidence="4 6" id="KW-0560">Oxidoreductase</keyword>
<dbReference type="InterPro" id="IPR028427">
    <property type="entry name" value="Met_Sox_Rdtase_MsrB"/>
</dbReference>
<dbReference type="GO" id="GO:0006979">
    <property type="term" value="P:response to oxidative stress"/>
    <property type="evidence" value="ECO:0007669"/>
    <property type="project" value="InterPro"/>
</dbReference>